<keyword evidence="1" id="KW-0175">Coiled coil</keyword>
<feature type="coiled-coil region" evidence="1">
    <location>
        <begin position="344"/>
        <end position="397"/>
    </location>
</feature>
<dbReference type="AlphaFoldDB" id="F8AW25"/>
<name>F8AW25_9ACTN</name>
<dbReference type="HOGENOM" id="CLU_024630_1_0_11"/>
<evidence type="ECO:0000313" key="2">
    <source>
        <dbReference type="EMBL" id="AEH11347.1"/>
    </source>
</evidence>
<organism evidence="2 3">
    <name type="scientific">Candidatus Protofrankia datiscae</name>
    <dbReference type="NCBI Taxonomy" id="2716812"/>
    <lineage>
        <taxon>Bacteria</taxon>
        <taxon>Bacillati</taxon>
        <taxon>Actinomycetota</taxon>
        <taxon>Actinomycetes</taxon>
        <taxon>Frankiales</taxon>
        <taxon>Frankiaceae</taxon>
        <taxon>Protofrankia</taxon>
    </lineage>
</organism>
<dbReference type="STRING" id="656024.FsymDg_4076"/>
<protein>
    <recommendedName>
        <fullName evidence="4">DNA repair ATPase</fullName>
    </recommendedName>
</protein>
<evidence type="ECO:0008006" key="4">
    <source>
        <dbReference type="Google" id="ProtNLM"/>
    </source>
</evidence>
<accession>F8AW25</accession>
<evidence type="ECO:0000313" key="3">
    <source>
        <dbReference type="Proteomes" id="UP000001549"/>
    </source>
</evidence>
<dbReference type="Pfam" id="PF03993">
    <property type="entry name" value="DUF349"/>
    <property type="match status" value="3"/>
</dbReference>
<proteinExistence type="predicted"/>
<dbReference type="eggNOG" id="COG1196">
    <property type="taxonomic scope" value="Bacteria"/>
</dbReference>
<reference evidence="2 3" key="1">
    <citation type="submission" date="2011-05" db="EMBL/GenBank/DDBJ databases">
        <title>Complete sequence of chromosome of Frankia symbiont of Datisca glomerata.</title>
        <authorList>
            <consortium name="US DOE Joint Genome Institute"/>
            <person name="Lucas S."/>
            <person name="Han J."/>
            <person name="Lapidus A."/>
            <person name="Cheng J.-F."/>
            <person name="Goodwin L."/>
            <person name="Pitluck S."/>
            <person name="Peters L."/>
            <person name="Mikhailova N."/>
            <person name="Chertkov O."/>
            <person name="Teshima H."/>
            <person name="Han C."/>
            <person name="Tapia R."/>
            <person name="Land M."/>
            <person name="Hauser L."/>
            <person name="Kyrpides N."/>
            <person name="Ivanova N."/>
            <person name="Pagani I."/>
            <person name="Berry A."/>
            <person name="Pawlowski K."/>
            <person name="Persson T."/>
            <person name="Vanden Heuvel B."/>
            <person name="Benson D."/>
            <person name="Woyke T."/>
        </authorList>
    </citation>
    <scope>NUCLEOTIDE SEQUENCE [LARGE SCALE GENOMIC DNA]</scope>
    <source>
        <strain evidence="3">4085684</strain>
    </source>
</reference>
<dbReference type="Proteomes" id="UP000001549">
    <property type="component" value="Chromosome"/>
</dbReference>
<dbReference type="InterPro" id="IPR007139">
    <property type="entry name" value="DUF349"/>
</dbReference>
<dbReference type="KEGG" id="fsy:FsymDg_4076"/>
<dbReference type="EMBL" id="CP002801">
    <property type="protein sequence ID" value="AEH11347.1"/>
    <property type="molecule type" value="Genomic_DNA"/>
</dbReference>
<sequence>MCPIRAIPVRMAPDLTPIFGTTMSERNSSEWGRVGDDGTVYVRTTAGERPVGSWRAGSPAEGFAHFARRYDDLAAEVALLEQRLTVPSADLTGLAASARRLLASLGTAAVVGDLDALTGRLGSVLDAVGERTAQREAERAQRAAAAVEAKEALVAESERLARSSDWKAVGERFRSIAVDFRAITGVDRRTDADLWKRVTTAREEFNQRRTAHFAALDQQRAQSRQRKEAIVTEAEALVDSTEWSATSAQYRTLMNQWKSAGRAPRDVEDALWARFRAAQDTFFTRRNAANAERDAHLRVSQAAKEQLLAEAAALDLARPDQALRRLRQIEEQWDLIGKVPRDAVSDLERRLSAVSDRIRSASDARWRRQESVESPFVVTLRESVAKLEARLERARAHGRTDEVAETESALATQREWLAHATR</sequence>
<keyword evidence="3" id="KW-1185">Reference proteome</keyword>
<evidence type="ECO:0000256" key="1">
    <source>
        <dbReference type="SAM" id="Coils"/>
    </source>
</evidence>
<gene>
    <name evidence="2" type="ordered locus">FsymDg_4076</name>
</gene>